<dbReference type="Proteomes" id="UP000662873">
    <property type="component" value="Chromosome"/>
</dbReference>
<dbReference type="KEGG" id="npy:NPRO_22820"/>
<dbReference type="AlphaFoldDB" id="A0A809S663"/>
<protein>
    <submittedName>
        <fullName evidence="2">Glycoside hydrolase family 15</fullName>
    </submittedName>
</protein>
<dbReference type="Gene3D" id="1.50.10.10">
    <property type="match status" value="1"/>
</dbReference>
<feature type="domain" description="GH15-like" evidence="1">
    <location>
        <begin position="287"/>
        <end position="575"/>
    </location>
</feature>
<dbReference type="SUPFAM" id="SSF48208">
    <property type="entry name" value="Six-hairpin glycosidases"/>
    <property type="match status" value="1"/>
</dbReference>
<keyword evidence="2" id="KW-0378">Hydrolase</keyword>
<organism evidence="2 3">
    <name type="scientific">Candidatus Nitrosymbiomonas proteolyticus</name>
    <dbReference type="NCBI Taxonomy" id="2608984"/>
    <lineage>
        <taxon>Bacteria</taxon>
        <taxon>Bacillati</taxon>
        <taxon>Armatimonadota</taxon>
        <taxon>Armatimonadota incertae sedis</taxon>
        <taxon>Candidatus Nitrosymbiomonas</taxon>
    </lineage>
</organism>
<dbReference type="InterPro" id="IPR008928">
    <property type="entry name" value="6-hairpin_glycosidase_sf"/>
</dbReference>
<gene>
    <name evidence="2" type="ORF">NPRO_22820</name>
</gene>
<reference evidence="2" key="1">
    <citation type="journal article" name="DNA Res.">
        <title>The physiological potential of anammox bacteria as revealed by their core genome structure.</title>
        <authorList>
            <person name="Okubo T."/>
            <person name="Toyoda A."/>
            <person name="Fukuhara K."/>
            <person name="Uchiyama I."/>
            <person name="Harigaya Y."/>
            <person name="Kuroiwa M."/>
            <person name="Suzuki T."/>
            <person name="Murakami Y."/>
            <person name="Suwa Y."/>
            <person name="Takami H."/>
        </authorList>
    </citation>
    <scope>NUCLEOTIDE SEQUENCE</scope>
    <source>
        <strain evidence="2">317325-2</strain>
    </source>
</reference>
<dbReference type="InterPro" id="IPR011613">
    <property type="entry name" value="GH15-like"/>
</dbReference>
<evidence type="ECO:0000259" key="1">
    <source>
        <dbReference type="Pfam" id="PF00723"/>
    </source>
</evidence>
<dbReference type="EMBL" id="AP021858">
    <property type="protein sequence ID" value="BBO24687.1"/>
    <property type="molecule type" value="Genomic_DNA"/>
</dbReference>
<proteinExistence type="predicted"/>
<sequence>MPRPLVFGNGIFHLCLDAGHRIRDLYFPQCGLPNHLSGHAIRWGFWCEENLSWVGDEGWEVRQRYDPSTLCGLTHLDSSELRIAVEVREAVHPTEPVFVRCLKILNRAEQEREVRLFQHNDLRIAGTEIGDTALFDPVSEALIHYKGAHWFLFGGRSSSGGLFEFATGIKDFGGFEGTWRDAEDGHLSGHPISQGSVDSTFSLAVRLGPNESADLELWIVAGTDLEDVRSRTASLTGASLLEVLAQARSASENLNLAALAQIHALHEEWRLATLQSLQVLRTHLDAGGAVIAANDSDIMKTARAHYSYCWPRDASLTVMALDALGWGDPSERWVRFLASVIQPDRPGLFQKYRPDGKWGASWHTWNETFPHGVPLQLDQTALALVSLCDRLERRAGDERESEAFQTLAKPLAGFLYGFRSPKTGFPLPSYDLWEERLGVHAFTCATVFWALDRASAWALRLGDASSERWAAGASEIRSAVLQGMYDASGGCFLRRLDPDGKPDPTIDASALWLLLVGLVAPHHEFAHSTLQAIEERLWVRTEVGGLARYEDDYYFRVSHDLPGNPWVICTLWLARCHLLFDADDHLARAIDLMKWAQKVAAPTGVLPEQVHPYTGEPLSVSPLAWSHSEWISAALALNEKATFFEGAVETS</sequence>
<dbReference type="PANTHER" id="PTHR31616:SF13">
    <property type="entry name" value="GLUCAN 1,4-ALPHA-GLUCOSIDASE"/>
    <property type="match status" value="1"/>
</dbReference>
<dbReference type="GO" id="GO:0004553">
    <property type="term" value="F:hydrolase activity, hydrolyzing O-glycosyl compounds"/>
    <property type="evidence" value="ECO:0007669"/>
    <property type="project" value="TreeGrafter"/>
</dbReference>
<evidence type="ECO:0000313" key="3">
    <source>
        <dbReference type="Proteomes" id="UP000662873"/>
    </source>
</evidence>
<evidence type="ECO:0000313" key="2">
    <source>
        <dbReference type="EMBL" id="BBO24687.1"/>
    </source>
</evidence>
<dbReference type="InterPro" id="IPR012341">
    <property type="entry name" value="6hp_glycosidase-like_sf"/>
</dbReference>
<accession>A0A809S663</accession>
<feature type="domain" description="GH15-like" evidence="1">
    <location>
        <begin position="592"/>
        <end position="634"/>
    </location>
</feature>
<dbReference type="GO" id="GO:0005975">
    <property type="term" value="P:carbohydrate metabolic process"/>
    <property type="evidence" value="ECO:0007669"/>
    <property type="project" value="InterPro"/>
</dbReference>
<name>A0A809S663_9BACT</name>
<dbReference type="PANTHER" id="PTHR31616">
    <property type="entry name" value="TREHALASE"/>
    <property type="match status" value="1"/>
</dbReference>
<dbReference type="Pfam" id="PF00723">
    <property type="entry name" value="Glyco_hydro_15"/>
    <property type="match status" value="2"/>
</dbReference>